<dbReference type="EMBL" id="DXAN01000007">
    <property type="protein sequence ID" value="HJA08270.1"/>
    <property type="molecule type" value="Genomic_DNA"/>
</dbReference>
<dbReference type="GO" id="GO:0015297">
    <property type="term" value="F:antiporter activity"/>
    <property type="evidence" value="ECO:0007669"/>
    <property type="project" value="InterPro"/>
</dbReference>
<accession>A0A9D2HEE6</accession>
<dbReference type="PANTHER" id="PTHR43823">
    <property type="entry name" value="SPORULATION PROTEIN YKVU"/>
    <property type="match status" value="1"/>
</dbReference>
<dbReference type="GO" id="GO:0046677">
    <property type="term" value="P:response to antibiotic"/>
    <property type="evidence" value="ECO:0007669"/>
    <property type="project" value="UniProtKB-KW"/>
</dbReference>
<keyword evidence="5" id="KW-1003">Cell membrane</keyword>
<evidence type="ECO:0000313" key="11">
    <source>
        <dbReference type="EMBL" id="HJA08270.1"/>
    </source>
</evidence>
<dbReference type="GO" id="GO:0042910">
    <property type="term" value="F:xenobiotic transmembrane transporter activity"/>
    <property type="evidence" value="ECO:0007669"/>
    <property type="project" value="InterPro"/>
</dbReference>
<evidence type="ECO:0000313" key="12">
    <source>
        <dbReference type="Proteomes" id="UP000824225"/>
    </source>
</evidence>
<feature type="transmembrane region" description="Helical" evidence="10">
    <location>
        <begin position="96"/>
        <end position="119"/>
    </location>
</feature>
<feature type="transmembrane region" description="Helical" evidence="10">
    <location>
        <begin position="236"/>
        <end position="262"/>
    </location>
</feature>
<feature type="transmembrane region" description="Helical" evidence="10">
    <location>
        <begin position="139"/>
        <end position="159"/>
    </location>
</feature>
<keyword evidence="9" id="KW-0046">Antibiotic resistance</keyword>
<evidence type="ECO:0000256" key="10">
    <source>
        <dbReference type="SAM" id="Phobius"/>
    </source>
</evidence>
<protein>
    <recommendedName>
        <fullName evidence="3">Multidrug export protein MepA</fullName>
    </recommendedName>
</protein>
<feature type="transmembrane region" description="Helical" evidence="10">
    <location>
        <begin position="171"/>
        <end position="191"/>
    </location>
</feature>
<dbReference type="InterPro" id="IPR045070">
    <property type="entry name" value="MATE_MepA-like"/>
</dbReference>
<feature type="transmembrane region" description="Helical" evidence="10">
    <location>
        <begin position="51"/>
        <end position="75"/>
    </location>
</feature>
<feature type="transmembrane region" description="Helical" evidence="10">
    <location>
        <begin position="419"/>
        <end position="439"/>
    </location>
</feature>
<keyword evidence="4" id="KW-0813">Transport</keyword>
<evidence type="ECO:0000256" key="8">
    <source>
        <dbReference type="ARBA" id="ARBA00023136"/>
    </source>
</evidence>
<comment type="subcellular location">
    <subcellularLocation>
        <location evidence="1">Cell membrane</location>
        <topology evidence="1">Multi-pass membrane protein</topology>
    </subcellularLocation>
</comment>
<dbReference type="Proteomes" id="UP000824225">
    <property type="component" value="Unassembled WGS sequence"/>
</dbReference>
<dbReference type="GO" id="GO:0005886">
    <property type="term" value="C:plasma membrane"/>
    <property type="evidence" value="ECO:0007669"/>
    <property type="project" value="UniProtKB-SubCell"/>
</dbReference>
<feature type="transmembrane region" description="Helical" evidence="10">
    <location>
        <begin position="274"/>
        <end position="298"/>
    </location>
</feature>
<evidence type="ECO:0000256" key="5">
    <source>
        <dbReference type="ARBA" id="ARBA00022475"/>
    </source>
</evidence>
<evidence type="ECO:0000256" key="1">
    <source>
        <dbReference type="ARBA" id="ARBA00004651"/>
    </source>
</evidence>
<keyword evidence="7 10" id="KW-1133">Transmembrane helix</keyword>
<evidence type="ECO:0000256" key="7">
    <source>
        <dbReference type="ARBA" id="ARBA00022989"/>
    </source>
</evidence>
<feature type="transmembrane region" description="Helical" evidence="10">
    <location>
        <begin position="360"/>
        <end position="382"/>
    </location>
</feature>
<name>A0A9D2HEE6_9BACT</name>
<comment type="similarity">
    <text evidence="2">Belongs to the multi antimicrobial extrusion (MATE) (TC 2.A.66.1) family. MepA subfamily.</text>
</comment>
<evidence type="ECO:0000256" key="3">
    <source>
        <dbReference type="ARBA" id="ARBA00022106"/>
    </source>
</evidence>
<gene>
    <name evidence="11" type="ORF">H9962_03655</name>
</gene>
<feature type="transmembrane region" description="Helical" evidence="10">
    <location>
        <begin position="319"/>
        <end position="340"/>
    </location>
</feature>
<dbReference type="InterPro" id="IPR051327">
    <property type="entry name" value="MATE_MepA_subfamily"/>
</dbReference>
<dbReference type="NCBIfam" id="TIGR00797">
    <property type="entry name" value="matE"/>
    <property type="match status" value="1"/>
</dbReference>
<organism evidence="11 12">
    <name type="scientific">Candidatus Mailhella merdigallinarum</name>
    <dbReference type="NCBI Taxonomy" id="2838658"/>
    <lineage>
        <taxon>Bacteria</taxon>
        <taxon>Pseudomonadati</taxon>
        <taxon>Thermodesulfobacteriota</taxon>
        <taxon>Desulfovibrionia</taxon>
        <taxon>Desulfovibrionales</taxon>
        <taxon>Desulfovibrionaceae</taxon>
        <taxon>Mailhella</taxon>
    </lineage>
</organism>
<dbReference type="InterPro" id="IPR048279">
    <property type="entry name" value="MdtK-like"/>
</dbReference>
<dbReference type="AlphaFoldDB" id="A0A9D2HEE6"/>
<keyword evidence="6 10" id="KW-0812">Transmembrane</keyword>
<dbReference type="InterPro" id="IPR002528">
    <property type="entry name" value="MATE_fam"/>
</dbReference>
<sequence length="466" mass="49962">MPAQNPSNALETRPISKLLIGYSLPAIIGMTVTSLYNIIDSIYIGHGVGPLAISGLAVTFPLMNLIMAICLLVAVGGSTVCSIELGRKNTEGAALVMGHVLVLGLVFSVIFGALSLFFLRPILALFGASAETMPYAYDFMQVLLLGLPIGYTMLGLNNIMRATGYPKKAMLTALVSVACNIIIAPLFIFVFHWGIRGAALATVCSQCVALTWIVAHFCKKDSTVHFTAGVYRLRAAVVRSILSIGLSPFLMNVCACVVVIIINNSLYRYGGDLAIGAYGIMNRVIMLFVMVVMGLTQGMQPIIGYNFGARKPLRVRRTLFYGVALGSAVTTLGFLAFQFLPHALASLFTSDPQLTEMAVTALRLGGLVFFLNGGQIVIASFFQSIGMPSVAIFLSLTRQLLFLIPGLIILPRFLGLNGVWASLPVADCLSFLVALGVLWRNWSNKNNPCGGFGDEADCLPPEEETA</sequence>
<dbReference type="CDD" id="cd13143">
    <property type="entry name" value="MATE_MepA_like"/>
    <property type="match status" value="1"/>
</dbReference>
<feature type="transmembrane region" description="Helical" evidence="10">
    <location>
        <begin position="20"/>
        <end position="39"/>
    </location>
</feature>
<feature type="transmembrane region" description="Helical" evidence="10">
    <location>
        <begin position="389"/>
        <end position="413"/>
    </location>
</feature>
<evidence type="ECO:0000256" key="6">
    <source>
        <dbReference type="ARBA" id="ARBA00022692"/>
    </source>
</evidence>
<feature type="transmembrane region" description="Helical" evidence="10">
    <location>
        <begin position="197"/>
        <end position="215"/>
    </location>
</feature>
<comment type="caution">
    <text evidence="11">The sequence shown here is derived from an EMBL/GenBank/DDBJ whole genome shotgun (WGS) entry which is preliminary data.</text>
</comment>
<reference evidence="11" key="1">
    <citation type="journal article" date="2021" name="PeerJ">
        <title>Extensive microbial diversity within the chicken gut microbiome revealed by metagenomics and culture.</title>
        <authorList>
            <person name="Gilroy R."/>
            <person name="Ravi A."/>
            <person name="Getino M."/>
            <person name="Pursley I."/>
            <person name="Horton D.L."/>
            <person name="Alikhan N.F."/>
            <person name="Baker D."/>
            <person name="Gharbi K."/>
            <person name="Hall N."/>
            <person name="Watson M."/>
            <person name="Adriaenssens E.M."/>
            <person name="Foster-Nyarko E."/>
            <person name="Jarju S."/>
            <person name="Secka A."/>
            <person name="Antonio M."/>
            <person name="Oren A."/>
            <person name="Chaudhuri R.R."/>
            <person name="La Ragione R."/>
            <person name="Hildebrand F."/>
            <person name="Pallen M.J."/>
        </authorList>
    </citation>
    <scope>NUCLEOTIDE SEQUENCE</scope>
    <source>
        <strain evidence="11">CHK186-16707</strain>
    </source>
</reference>
<dbReference type="PIRSF" id="PIRSF006603">
    <property type="entry name" value="DinF"/>
    <property type="match status" value="1"/>
</dbReference>
<evidence type="ECO:0000256" key="9">
    <source>
        <dbReference type="ARBA" id="ARBA00023251"/>
    </source>
</evidence>
<evidence type="ECO:0000256" key="2">
    <source>
        <dbReference type="ARBA" id="ARBA00008417"/>
    </source>
</evidence>
<evidence type="ECO:0000256" key="4">
    <source>
        <dbReference type="ARBA" id="ARBA00022448"/>
    </source>
</evidence>
<dbReference type="PANTHER" id="PTHR43823:SF3">
    <property type="entry name" value="MULTIDRUG EXPORT PROTEIN MEPA"/>
    <property type="match status" value="1"/>
</dbReference>
<reference evidence="11" key="2">
    <citation type="submission" date="2021-04" db="EMBL/GenBank/DDBJ databases">
        <authorList>
            <person name="Gilroy R."/>
        </authorList>
    </citation>
    <scope>NUCLEOTIDE SEQUENCE</scope>
    <source>
        <strain evidence="11">CHK186-16707</strain>
    </source>
</reference>
<proteinExistence type="inferred from homology"/>
<dbReference type="Pfam" id="PF01554">
    <property type="entry name" value="MatE"/>
    <property type="match status" value="2"/>
</dbReference>
<keyword evidence="8 10" id="KW-0472">Membrane</keyword>